<name>A0A5K8A6C2_9BACT</name>
<evidence type="ECO:0000313" key="2">
    <source>
        <dbReference type="Proteomes" id="UP000422108"/>
    </source>
</evidence>
<sequence length="156" mass="17870">MKINFWIIVGGMLLMIVILSPHSLSAERGYNERDKMTDERIKVQGFRPVPFNGFTISADDPKWDERVSYLMSKHSALLVEIAPMNEPISVIMFVSSPASCRGMQAAWAYDHLTFPMRFWTNRYWVSNKTCDTTGCPRIMFKATKGTLEVTILDTRP</sequence>
<dbReference type="AlphaFoldDB" id="A0A5K8A6C2"/>
<evidence type="ECO:0000313" key="1">
    <source>
        <dbReference type="EMBL" id="BBO87720.1"/>
    </source>
</evidence>
<proteinExistence type="predicted"/>
<dbReference type="Proteomes" id="UP000422108">
    <property type="component" value="Chromosome"/>
</dbReference>
<keyword evidence="2" id="KW-1185">Reference proteome</keyword>
<accession>A0A5K8A6C2</accession>
<dbReference type="EMBL" id="AP021879">
    <property type="protein sequence ID" value="BBO87720.1"/>
    <property type="molecule type" value="Genomic_DNA"/>
</dbReference>
<gene>
    <name evidence="1" type="ORF">DSCOOX_09000</name>
</gene>
<dbReference type="RefSeq" id="WP_155309139.1">
    <property type="nucleotide sequence ID" value="NZ_AP021879.1"/>
</dbReference>
<reference evidence="1 2" key="1">
    <citation type="submission" date="2019-11" db="EMBL/GenBank/DDBJ databases">
        <title>Comparative genomics of hydrocarbon-degrading Desulfosarcina strains.</title>
        <authorList>
            <person name="Watanabe M."/>
            <person name="Kojima H."/>
            <person name="Fukui M."/>
        </authorList>
    </citation>
    <scope>NUCLEOTIDE SEQUENCE [LARGE SCALE GENOMIC DNA]</scope>
    <source>
        <strain evidence="2">oXyS1</strain>
    </source>
</reference>
<protein>
    <submittedName>
        <fullName evidence="1">Uncharacterized protein</fullName>
    </submittedName>
</protein>
<organism evidence="1 2">
    <name type="scientific">Desulfosarcina ovata subsp. ovata</name>
    <dbReference type="NCBI Taxonomy" id="2752305"/>
    <lineage>
        <taxon>Bacteria</taxon>
        <taxon>Pseudomonadati</taxon>
        <taxon>Thermodesulfobacteriota</taxon>
        <taxon>Desulfobacteria</taxon>
        <taxon>Desulfobacterales</taxon>
        <taxon>Desulfosarcinaceae</taxon>
        <taxon>Desulfosarcina</taxon>
    </lineage>
</organism>